<keyword evidence="3" id="KW-1185">Reference proteome</keyword>
<dbReference type="AlphaFoldDB" id="B9L6D8"/>
<dbReference type="InterPro" id="IPR001623">
    <property type="entry name" value="DnaJ_domain"/>
</dbReference>
<accession>B9L6D8</accession>
<dbReference type="eggNOG" id="COG0484">
    <property type="taxonomic scope" value="Bacteria"/>
</dbReference>
<organism evidence="2 3">
    <name type="scientific">Nautilia profundicola (strain ATCC BAA-1463 / DSM 18972 / AmH)</name>
    <dbReference type="NCBI Taxonomy" id="598659"/>
    <lineage>
        <taxon>Bacteria</taxon>
        <taxon>Pseudomonadati</taxon>
        <taxon>Campylobacterota</taxon>
        <taxon>Epsilonproteobacteria</taxon>
        <taxon>Nautiliales</taxon>
        <taxon>Nautiliaceae</taxon>
        <taxon>Nautilia</taxon>
    </lineage>
</organism>
<dbReference type="CDD" id="cd06257">
    <property type="entry name" value="DnaJ"/>
    <property type="match status" value="1"/>
</dbReference>
<sequence length="271" mass="32421">MTDKVFDINIGENIEVVIDSRFKIKGFIEFIRLSFNKLEINDNQYKIFFDKKNIRKHKLLLQAIANMYKKQKGEDENLLHKLLLNYKKDLIIKIKKYSVTFDEKAIYITIRKLSSKEFEILFANPKPPVFNYIKGLFLFDLIDMNNERLVVTFNEESQRIVSALASKHSIMGYKIVFNIDENEFSYTKNFSVEGSLKEYLNKVRNALELFGVSTIYEFDKIKKEYRRLAKKYHPDLHRQKPELIQKIYAKKFTRVKESFELLEEYYNQKAK</sequence>
<dbReference type="Pfam" id="PF00226">
    <property type="entry name" value="DnaJ"/>
    <property type="match status" value="1"/>
</dbReference>
<dbReference type="EMBL" id="CP001279">
    <property type="protein sequence ID" value="ACM92631.1"/>
    <property type="molecule type" value="Genomic_DNA"/>
</dbReference>
<gene>
    <name evidence="2" type="ordered locus">NAMH_1537</name>
</gene>
<dbReference type="OrthoDB" id="5333016at2"/>
<dbReference type="SUPFAM" id="SSF46565">
    <property type="entry name" value="Chaperone J-domain"/>
    <property type="match status" value="1"/>
</dbReference>
<dbReference type="HOGENOM" id="CLU_1077377_0_0_7"/>
<dbReference type="PRINTS" id="PR00625">
    <property type="entry name" value="JDOMAIN"/>
</dbReference>
<dbReference type="KEGG" id="nam:NAMH_1537"/>
<dbReference type="STRING" id="598659.NAMH_1537"/>
<protein>
    <submittedName>
        <fullName evidence="2">DnaJ domain protein</fullName>
    </submittedName>
</protein>
<evidence type="ECO:0000259" key="1">
    <source>
        <dbReference type="PROSITE" id="PS50076"/>
    </source>
</evidence>
<feature type="domain" description="J" evidence="1">
    <location>
        <begin position="205"/>
        <end position="271"/>
    </location>
</feature>
<dbReference type="Proteomes" id="UP000000448">
    <property type="component" value="Chromosome"/>
</dbReference>
<dbReference type="InterPro" id="IPR036869">
    <property type="entry name" value="J_dom_sf"/>
</dbReference>
<dbReference type="PROSITE" id="PS50076">
    <property type="entry name" value="DNAJ_2"/>
    <property type="match status" value="1"/>
</dbReference>
<reference evidence="2 3" key="1">
    <citation type="journal article" date="2009" name="PLoS Genet.">
        <title>Adaptations to submarine hydrothermal environments exemplified by the genome of Nautilia profundicola.</title>
        <authorList>
            <person name="Campbell B.J."/>
            <person name="Smith J.L."/>
            <person name="Hanson T.E."/>
            <person name="Klotz M.G."/>
            <person name="Stein L.Y."/>
            <person name="Lee C.K."/>
            <person name="Wu D."/>
            <person name="Robinson J.M."/>
            <person name="Khouri H.M."/>
            <person name="Eisen J.A."/>
            <person name="Cary S.C."/>
        </authorList>
    </citation>
    <scope>NUCLEOTIDE SEQUENCE [LARGE SCALE GENOMIC DNA]</scope>
    <source>
        <strain evidence="3">ATCC BAA-1463 / DSM 18972 / AmH</strain>
    </source>
</reference>
<dbReference type="SMART" id="SM00271">
    <property type="entry name" value="DnaJ"/>
    <property type="match status" value="1"/>
</dbReference>
<proteinExistence type="predicted"/>
<dbReference type="Gene3D" id="1.10.287.110">
    <property type="entry name" value="DnaJ domain"/>
    <property type="match status" value="1"/>
</dbReference>
<name>B9L6D8_NAUPA</name>
<evidence type="ECO:0000313" key="3">
    <source>
        <dbReference type="Proteomes" id="UP000000448"/>
    </source>
</evidence>
<evidence type="ECO:0000313" key="2">
    <source>
        <dbReference type="EMBL" id="ACM92631.1"/>
    </source>
</evidence>
<dbReference type="RefSeq" id="WP_012664002.1">
    <property type="nucleotide sequence ID" value="NC_012115.1"/>
</dbReference>